<gene>
    <name evidence="2" type="primary">LOC142163806</name>
</gene>
<reference evidence="2" key="2">
    <citation type="submission" date="2025-08" db="UniProtKB">
        <authorList>
            <consortium name="RefSeq"/>
        </authorList>
    </citation>
    <scope>IDENTIFICATION</scope>
    <source>
        <tissue evidence="2">Leaf</tissue>
    </source>
</reference>
<dbReference type="RefSeq" id="XP_075077052.1">
    <property type="nucleotide sequence ID" value="XM_075220951.1"/>
</dbReference>
<reference evidence="1" key="1">
    <citation type="journal article" date="2014" name="Nat. Commun.">
        <title>The tobacco genome sequence and its comparison with those of tomato and potato.</title>
        <authorList>
            <person name="Sierro N."/>
            <person name="Battey J.N."/>
            <person name="Ouadi S."/>
            <person name="Bakaher N."/>
            <person name="Bovet L."/>
            <person name="Willig A."/>
            <person name="Goepfert S."/>
            <person name="Peitsch M.C."/>
            <person name="Ivanov N.V."/>
        </authorList>
    </citation>
    <scope>NUCLEOTIDE SEQUENCE [LARGE SCALE GENOMIC DNA]</scope>
</reference>
<name>A0AC58RWE6_TOBAC</name>
<organism evidence="1 2">
    <name type="scientific">Nicotiana tabacum</name>
    <name type="common">Common tobacco</name>
    <dbReference type="NCBI Taxonomy" id="4097"/>
    <lineage>
        <taxon>Eukaryota</taxon>
        <taxon>Viridiplantae</taxon>
        <taxon>Streptophyta</taxon>
        <taxon>Embryophyta</taxon>
        <taxon>Tracheophyta</taxon>
        <taxon>Spermatophyta</taxon>
        <taxon>Magnoliopsida</taxon>
        <taxon>eudicotyledons</taxon>
        <taxon>Gunneridae</taxon>
        <taxon>Pentapetalae</taxon>
        <taxon>asterids</taxon>
        <taxon>lamiids</taxon>
        <taxon>Solanales</taxon>
        <taxon>Solanaceae</taxon>
        <taxon>Nicotianoideae</taxon>
        <taxon>Nicotianeae</taxon>
        <taxon>Nicotiana</taxon>
    </lineage>
</organism>
<dbReference type="Proteomes" id="UP000790787">
    <property type="component" value="Chromosome 9"/>
</dbReference>
<accession>A0AC58RWE6</accession>
<evidence type="ECO:0000313" key="2">
    <source>
        <dbReference type="RefSeq" id="XP_075077052.1"/>
    </source>
</evidence>
<evidence type="ECO:0000313" key="1">
    <source>
        <dbReference type="Proteomes" id="UP000790787"/>
    </source>
</evidence>
<proteinExistence type="predicted"/>
<sequence>MNSNQHVLNSVNLSFAATKIARLETDLQNWNIPYEPFKKIYELGNFSFIKKHNIKTCEFTIAINNSLEIIKLLYEQDLNRYRRQFNYLHIGLVQIAVKPLFRKGLDVPICVLLRDARLLNFDDSLLGVLQSNLANGPVYFNCYPNFSVDINDPNIMDTLTLNVKTKNMNSKANTREVAIIHRVYYRLMDTTLAPRCRVERVKGVTMLCS</sequence>
<protein>
    <submittedName>
        <fullName evidence="2">Uncharacterized protein LOC142163806</fullName>
    </submittedName>
</protein>
<keyword evidence="1" id="KW-1185">Reference proteome</keyword>